<feature type="domain" description="Peptidase S26" evidence="13">
    <location>
        <begin position="8"/>
        <end position="178"/>
    </location>
</feature>
<dbReference type="PANTHER" id="PTHR43390:SF1">
    <property type="entry name" value="CHLOROPLAST PROCESSING PEPTIDASE"/>
    <property type="match status" value="1"/>
</dbReference>
<dbReference type="GO" id="GO:0004252">
    <property type="term" value="F:serine-type endopeptidase activity"/>
    <property type="evidence" value="ECO:0007669"/>
    <property type="project" value="InterPro"/>
</dbReference>
<dbReference type="PRINTS" id="PR00727">
    <property type="entry name" value="LEADERPTASE"/>
</dbReference>
<dbReference type="AlphaFoldDB" id="A0A418ICR1"/>
<evidence type="ECO:0000256" key="8">
    <source>
        <dbReference type="ARBA" id="ARBA00022801"/>
    </source>
</evidence>
<dbReference type="InterPro" id="IPR000223">
    <property type="entry name" value="Pept_S26A_signal_pept_1"/>
</dbReference>
<evidence type="ECO:0000256" key="5">
    <source>
        <dbReference type="ARBA" id="ARBA00022475"/>
    </source>
</evidence>
<evidence type="ECO:0000256" key="11">
    <source>
        <dbReference type="PIRSR" id="PIRSR600223-1"/>
    </source>
</evidence>
<dbReference type="PANTHER" id="PTHR43390">
    <property type="entry name" value="SIGNAL PEPTIDASE I"/>
    <property type="match status" value="1"/>
</dbReference>
<evidence type="ECO:0000313" key="15">
    <source>
        <dbReference type="Proteomes" id="UP000286317"/>
    </source>
</evidence>
<gene>
    <name evidence="14" type="primary">lepB</name>
    <name evidence="14" type="ORF">BU112_12355</name>
</gene>
<dbReference type="InterPro" id="IPR019757">
    <property type="entry name" value="Pept_S26A_signal_pept_1_Lys-AS"/>
</dbReference>
<comment type="catalytic activity">
    <reaction evidence="1 12">
        <text>Cleavage of hydrophobic, N-terminal signal or leader sequences from secreted and periplasmic proteins.</text>
        <dbReference type="EC" id="3.4.21.89"/>
    </reaction>
</comment>
<keyword evidence="5" id="KW-1003">Cell membrane</keyword>
<dbReference type="NCBIfam" id="TIGR02227">
    <property type="entry name" value="sigpep_I_bact"/>
    <property type="match status" value="1"/>
</dbReference>
<dbReference type="InterPro" id="IPR036286">
    <property type="entry name" value="LexA/Signal_pep-like_sf"/>
</dbReference>
<dbReference type="GO" id="GO:0009003">
    <property type="term" value="F:signal peptidase activity"/>
    <property type="evidence" value="ECO:0007669"/>
    <property type="project" value="UniProtKB-EC"/>
</dbReference>
<feature type="active site" evidence="11">
    <location>
        <position position="38"/>
    </location>
</feature>
<keyword evidence="8 12" id="KW-0378">Hydrolase</keyword>
<comment type="subcellular location">
    <subcellularLocation>
        <location evidence="3">Cell membrane</location>
        <topology evidence="3">Single-pass type II membrane protein</topology>
    </subcellularLocation>
    <subcellularLocation>
        <location evidence="12">Membrane</location>
        <topology evidence="12">Single-pass type II membrane protein</topology>
    </subcellularLocation>
</comment>
<comment type="function">
    <text evidence="2">Essential for cell viability.</text>
</comment>
<keyword evidence="7 12" id="KW-0812">Transmembrane</keyword>
<dbReference type="Pfam" id="PF10502">
    <property type="entry name" value="Peptidase_S26"/>
    <property type="match status" value="1"/>
</dbReference>
<dbReference type="InterPro" id="IPR019533">
    <property type="entry name" value="Peptidase_S26"/>
</dbReference>
<evidence type="ECO:0000259" key="13">
    <source>
        <dbReference type="Pfam" id="PF10502"/>
    </source>
</evidence>
<dbReference type="EC" id="3.4.21.89" evidence="12"/>
<dbReference type="Proteomes" id="UP000286317">
    <property type="component" value="Unassembled WGS sequence"/>
</dbReference>
<dbReference type="EMBL" id="QXUF01000110">
    <property type="protein sequence ID" value="RIM97716.1"/>
    <property type="molecule type" value="Genomic_DNA"/>
</dbReference>
<keyword evidence="10 12" id="KW-0472">Membrane</keyword>
<dbReference type="RefSeq" id="WP_107549061.1">
    <property type="nucleotide sequence ID" value="NZ_CP068716.1"/>
</dbReference>
<feature type="transmembrane region" description="Helical" evidence="12">
    <location>
        <begin position="7"/>
        <end position="29"/>
    </location>
</feature>
<evidence type="ECO:0000256" key="2">
    <source>
        <dbReference type="ARBA" id="ARBA00002312"/>
    </source>
</evidence>
<dbReference type="PROSITE" id="PS00501">
    <property type="entry name" value="SPASE_I_1"/>
    <property type="match status" value="1"/>
</dbReference>
<organism evidence="14 15">
    <name type="scientific">Staphylococcus shinii</name>
    <dbReference type="NCBI Taxonomy" id="2912228"/>
    <lineage>
        <taxon>Bacteria</taxon>
        <taxon>Bacillati</taxon>
        <taxon>Bacillota</taxon>
        <taxon>Bacilli</taxon>
        <taxon>Bacillales</taxon>
        <taxon>Staphylococcaceae</taxon>
        <taxon>Staphylococcus</taxon>
    </lineage>
</organism>
<reference evidence="14 15" key="1">
    <citation type="journal article" date="2016" name="Front. Microbiol.">
        <title>Comprehensive Phylogenetic Analysis of Bovine Non-aureus Staphylococci Species Based on Whole-Genome Sequencing.</title>
        <authorList>
            <person name="Naushad S."/>
            <person name="Barkema H.W."/>
            <person name="Luby C."/>
            <person name="Condas L.A."/>
            <person name="Nobrega D.B."/>
            <person name="Carson D.A."/>
            <person name="De Buck J."/>
        </authorList>
    </citation>
    <scope>NUCLEOTIDE SEQUENCE [LARGE SCALE GENOMIC DNA]</scope>
    <source>
        <strain evidence="14 15">SNUC 4554</strain>
    </source>
</reference>
<evidence type="ECO:0000256" key="1">
    <source>
        <dbReference type="ARBA" id="ARBA00000677"/>
    </source>
</evidence>
<sequence>MNLKKEILEWIFSIAIAIAIVILMTKFVFASYTVSGLSMYPTFNDRDKVVVSKISKTLNNIDSGDVIIFHENSKDDYIKRLIGKPGDTVSYKSDNLYINGKKVQEPYLKYNKNHKYSKTLTEDFNSKDLKGSNGKKTIPKNRYLVLGDNRLNSVDSRFEQVGLIKESQIVGKVGLRYWPLSEMKFKFNPKTFE</sequence>
<name>A0A418ICR1_9STAP</name>
<dbReference type="FunFam" id="2.10.109.10:FF:000008">
    <property type="entry name" value="Signal peptidase I"/>
    <property type="match status" value="1"/>
</dbReference>
<proteinExistence type="inferred from homology"/>
<feature type="active site" evidence="11">
    <location>
        <position position="79"/>
    </location>
</feature>
<comment type="caution">
    <text evidence="14">The sequence shown here is derived from an EMBL/GenBank/DDBJ whole genome shotgun (WGS) entry which is preliminary data.</text>
</comment>
<evidence type="ECO:0000256" key="10">
    <source>
        <dbReference type="ARBA" id="ARBA00023136"/>
    </source>
</evidence>
<dbReference type="CDD" id="cd06530">
    <property type="entry name" value="S26_SPase_I"/>
    <property type="match status" value="1"/>
</dbReference>
<dbReference type="PROSITE" id="PS00760">
    <property type="entry name" value="SPASE_I_2"/>
    <property type="match status" value="1"/>
</dbReference>
<evidence type="ECO:0000256" key="3">
    <source>
        <dbReference type="ARBA" id="ARBA00004401"/>
    </source>
</evidence>
<accession>A0A418ICR1</accession>
<protein>
    <recommendedName>
        <fullName evidence="12">Signal peptidase I</fullName>
        <ecNumber evidence="12">3.4.21.89</ecNumber>
    </recommendedName>
</protein>
<dbReference type="InterPro" id="IPR019758">
    <property type="entry name" value="Pept_S26A_signal_pept_1_CS"/>
</dbReference>
<keyword evidence="6 12" id="KW-0645">Protease</keyword>
<dbReference type="SUPFAM" id="SSF51306">
    <property type="entry name" value="LexA/Signal peptidase"/>
    <property type="match status" value="1"/>
</dbReference>
<keyword evidence="9 12" id="KW-1133">Transmembrane helix</keyword>
<evidence type="ECO:0000256" key="12">
    <source>
        <dbReference type="RuleBase" id="RU362042"/>
    </source>
</evidence>
<dbReference type="OrthoDB" id="9802919at2"/>
<dbReference type="PROSITE" id="PS00761">
    <property type="entry name" value="SPASE_I_3"/>
    <property type="match status" value="1"/>
</dbReference>
<evidence type="ECO:0000313" key="14">
    <source>
        <dbReference type="EMBL" id="RIM97716.1"/>
    </source>
</evidence>
<keyword evidence="15" id="KW-1185">Reference proteome</keyword>
<dbReference type="InterPro" id="IPR019756">
    <property type="entry name" value="Pept_S26A_signal_pept_1_Ser-AS"/>
</dbReference>
<evidence type="ECO:0000256" key="4">
    <source>
        <dbReference type="ARBA" id="ARBA00009370"/>
    </source>
</evidence>
<comment type="similarity">
    <text evidence="4 12">Belongs to the peptidase S26 family.</text>
</comment>
<dbReference type="GO" id="GO:0006465">
    <property type="term" value="P:signal peptide processing"/>
    <property type="evidence" value="ECO:0007669"/>
    <property type="project" value="InterPro"/>
</dbReference>
<evidence type="ECO:0000256" key="7">
    <source>
        <dbReference type="ARBA" id="ARBA00022692"/>
    </source>
</evidence>
<dbReference type="Gene3D" id="2.10.109.10">
    <property type="entry name" value="Umud Fragment, subunit A"/>
    <property type="match status" value="1"/>
</dbReference>
<evidence type="ECO:0000256" key="6">
    <source>
        <dbReference type="ARBA" id="ARBA00022670"/>
    </source>
</evidence>
<evidence type="ECO:0000256" key="9">
    <source>
        <dbReference type="ARBA" id="ARBA00022989"/>
    </source>
</evidence>
<dbReference type="GO" id="GO:0005886">
    <property type="term" value="C:plasma membrane"/>
    <property type="evidence" value="ECO:0007669"/>
    <property type="project" value="UniProtKB-SubCell"/>
</dbReference>